<keyword evidence="1" id="KW-1133">Transmembrane helix</keyword>
<evidence type="ECO:0000256" key="1">
    <source>
        <dbReference type="SAM" id="Phobius"/>
    </source>
</evidence>
<keyword evidence="1" id="KW-0812">Transmembrane</keyword>
<accession>A0ABM3JDN6</accession>
<organism evidence="3 4">
    <name type="scientific">Bactrocera dorsalis</name>
    <name type="common">Oriental fruit fly</name>
    <name type="synonym">Dacus dorsalis</name>
    <dbReference type="NCBI Taxonomy" id="27457"/>
    <lineage>
        <taxon>Eukaryota</taxon>
        <taxon>Metazoa</taxon>
        <taxon>Ecdysozoa</taxon>
        <taxon>Arthropoda</taxon>
        <taxon>Hexapoda</taxon>
        <taxon>Insecta</taxon>
        <taxon>Pterygota</taxon>
        <taxon>Neoptera</taxon>
        <taxon>Endopterygota</taxon>
        <taxon>Diptera</taxon>
        <taxon>Brachycera</taxon>
        <taxon>Muscomorpha</taxon>
        <taxon>Tephritoidea</taxon>
        <taxon>Tephritidae</taxon>
        <taxon>Bactrocera</taxon>
        <taxon>Bactrocera</taxon>
    </lineage>
</organism>
<dbReference type="Pfam" id="PF13843">
    <property type="entry name" value="DDE_Tnp_1_7"/>
    <property type="match status" value="1"/>
</dbReference>
<gene>
    <name evidence="4" type="primary">LOC125777144</name>
</gene>
<keyword evidence="1" id="KW-0472">Membrane</keyword>
<dbReference type="RefSeq" id="XP_049307347.1">
    <property type="nucleotide sequence ID" value="XM_049451390.1"/>
</dbReference>
<dbReference type="PANTHER" id="PTHR47272">
    <property type="entry name" value="DDE_TNP_1_7 DOMAIN-CONTAINING PROTEIN"/>
    <property type="match status" value="1"/>
</dbReference>
<dbReference type="GeneID" id="125777144"/>
<feature type="domain" description="PiggyBac transposable element-derived protein" evidence="2">
    <location>
        <begin position="9"/>
        <end position="328"/>
    </location>
</feature>
<protein>
    <submittedName>
        <fullName evidence="4">PiggyBac transposable element-derived protein 3-like isoform X1</fullName>
    </submittedName>
</protein>
<evidence type="ECO:0000313" key="3">
    <source>
        <dbReference type="Proteomes" id="UP001652620"/>
    </source>
</evidence>
<dbReference type="Proteomes" id="UP001652620">
    <property type="component" value="Chromosome 3"/>
</dbReference>
<dbReference type="InterPro" id="IPR029526">
    <property type="entry name" value="PGBD"/>
</dbReference>
<name>A0ABM3JDN6_BACDO</name>
<feature type="transmembrane region" description="Helical" evidence="1">
    <location>
        <begin position="21"/>
        <end position="40"/>
    </location>
</feature>
<reference evidence="4" key="1">
    <citation type="submission" date="2025-08" db="UniProtKB">
        <authorList>
            <consortium name="RefSeq"/>
        </authorList>
    </citation>
    <scope>IDENTIFICATION</scope>
    <source>
        <tissue evidence="4">Adult</tissue>
    </source>
</reference>
<keyword evidence="3" id="KW-1185">Reference proteome</keyword>
<evidence type="ECO:0000313" key="4">
    <source>
        <dbReference type="RefSeq" id="XP_049307347.1"/>
    </source>
</evidence>
<dbReference type="PANTHER" id="PTHR47272:SF2">
    <property type="entry name" value="PIGGYBAC TRANSPOSABLE ELEMENT-DERIVED PROTEIN 3-LIKE"/>
    <property type="match status" value="1"/>
</dbReference>
<sequence>MYVMSTRGQEVRYQQADFKRFYGCAMIMGCLGFPKIRMYWSHEFQIPAIYNSMSRDKFLQMRSDIHFADVSVPDPCNKLWRVQPVIDLVRNRCNNLATEITQHLIDEQVVPFTGRCPARQTIRSKPRPTGLKNLVCATVSGMIVDIEVFQGAGTFQDCGLGHGASIIMRLTKHLPKGSHIYFDRFFTTIPLIQSVHQIGFHGTGIIMANRLDKNLKFPQDKEMNRGDIIQFTNGDNVAVVKWKDSKGVVVVSSQCGKDPIGETDRWNKNMKRRCPVHIAKVIENYNELMGGVDIADQMLEYYRIKMKTRKWTVKVFFHFLDLAVFNSWMESKRDAKLAGLHRSKVKTFLTFEMKI</sequence>
<evidence type="ECO:0000259" key="2">
    <source>
        <dbReference type="Pfam" id="PF13843"/>
    </source>
</evidence>
<proteinExistence type="predicted"/>